<keyword evidence="10" id="KW-0238">DNA-binding</keyword>
<evidence type="ECO:0000256" key="5">
    <source>
        <dbReference type="ARBA" id="ARBA00022741"/>
    </source>
</evidence>
<dbReference type="InterPro" id="IPR001789">
    <property type="entry name" value="Sig_transdc_resp-reg_receiver"/>
</dbReference>
<dbReference type="InterPro" id="IPR036890">
    <property type="entry name" value="HATPase_C_sf"/>
</dbReference>
<dbReference type="GO" id="GO:0005524">
    <property type="term" value="F:ATP binding"/>
    <property type="evidence" value="ECO:0007669"/>
    <property type="project" value="UniProtKB-KW"/>
</dbReference>
<dbReference type="FunFam" id="3.30.565.10:FF:000037">
    <property type="entry name" value="Hybrid sensor histidine kinase/response regulator"/>
    <property type="match status" value="1"/>
</dbReference>
<feature type="domain" description="HTH araC/xylS-type" evidence="14">
    <location>
        <begin position="1283"/>
        <end position="1382"/>
    </location>
</feature>
<dbReference type="GO" id="GO:0000155">
    <property type="term" value="F:phosphorelay sensor kinase activity"/>
    <property type="evidence" value="ECO:0007669"/>
    <property type="project" value="InterPro"/>
</dbReference>
<evidence type="ECO:0000256" key="6">
    <source>
        <dbReference type="ARBA" id="ARBA00022777"/>
    </source>
</evidence>
<evidence type="ECO:0000313" key="18">
    <source>
        <dbReference type="Proteomes" id="UP000256708"/>
    </source>
</evidence>
<comment type="catalytic activity">
    <reaction evidence="1">
        <text>ATP + protein L-histidine = ADP + protein N-phospho-L-histidine.</text>
        <dbReference type="EC" id="2.7.13.3"/>
    </reaction>
</comment>
<feature type="domain" description="Histidine kinase" evidence="15">
    <location>
        <begin position="870"/>
        <end position="1094"/>
    </location>
</feature>
<sequence length="1389" mass="157133">MHFNRLLVFILLLVGNLNTVLAAIPEQYRFSLLDINNGLSNNQIKSFLKDSKGFLWVGTSSGLNRYDGYKFKVFKYNSNDTSSLVNNDVWKLFEGPEGKIWIQTSNGACIYDPATEKFSRQHKDILKKYGLPDAIVEDVAKDAAGNYWFISTGKGITRYNPADGSSVRLTHAFNSKNTLSTNDVSAIRQNSKGELWVIHRNGILEKLNSETLQVVERNDDIYKSFNQEQLNYSLTVDSDDDLWVHLQNVPGGVFFYDSKSKSLSHFHKKATRLQLNNNVVRGVVEGAKGKIWIGTDHGGINEIDKKDFSVHYIRYNPEVEKSLSHNSINTLYKDDEGIVWIGTFKKGINYYHPNNIRFPHIKHQSSVSTSLPYDDVNAFVEDAKGNLWIGTNGEGLLYWNRASGTYTRYRHDVNNPNSLSSDVVVSLLIDKTNTLWVGTYLGGLNKFDGTGFTHYKNDPRDPRSLSDDSIWEMYEDSKGDLWLATLRGGLELFDRQQNVFRHSRLGEGEFPVHCDYLSSIAEDSKGNLWVGGGYGIDVFNRQTGKSTYFSHDPKDPHSLVSNNITYILRDSEQNIWIGTSEGLDLYNEKTNSFRHYTVADGLPSNTIVAIVEDGVKNLWLSTPNGISNMLLDRGEGMAATFRNFDELDGLQSKAFNENAAYVTSKGEVIFGGPNGLNIFLPESIGENSLSPRIVFTDFQLFNKSVEAGKVVNGRVLLSKAISETQAVSLKHDENVFSVELAALNFFHPEKTKYRYMLEGFDKEWHTASNTNRRVTYTNLDPGEYKLKVMASNNDGIWNEEGVSMQITVLAPFWLATEAFVLYIVLAIALLIFARKVLLQRARANFLIEQERREAHQLHELDLMKIKFLTNVSHEFRTPLTLILAPIESLLKTTKNPDQLQQFEMINRNAKRLLNLVNQLLDFRKIEVEEISLYPSEGNVVKFVEATVSSFSALSEKKNITLTFKANVPELQASFDMDKLEKIQFNLLSNAFKFTPDYGFINVELNCYDNDSSSAGIKILEMKVRDSGIGIAKENHKKVFERFFQDVVPGNMVNQGSGIGLAITKEFVKIHGGIIILDSAPGQGSCFTVTIPVKEIMPMPALETEELKEKDANAPKERETVTPEKLQVSSYLNNAPVVLLVEDSEDFRFYLKDNLKEHFTIVEAKDGKEGWQKALAHMPDLIVSDLMMPEVNGIDFCKKIKADSRTSHIPFVLLTAHASEDKKLDGLNIGANDYVTKPFSFDLLLSRIKNLITQRELLQKVFEKKISVQTSEEKVVSLDDKLVQNAIKTVEENLSNADFSVEMLSKELGVSRVHLYKKLLAITGQSPVEFIRKIRLQHAAQILEKSQLTVAEVAYKVGFNNRKYFTKYFKDEYKILPSQYAESKQKETQA</sequence>
<dbReference type="SMART" id="SM00448">
    <property type="entry name" value="REC"/>
    <property type="match status" value="1"/>
</dbReference>
<keyword evidence="3 12" id="KW-0597">Phosphoprotein</keyword>
<dbReference type="InterPro" id="IPR036097">
    <property type="entry name" value="HisK_dim/P_sf"/>
</dbReference>
<dbReference type="InterPro" id="IPR003661">
    <property type="entry name" value="HisK_dim/P_dom"/>
</dbReference>
<dbReference type="InterPro" id="IPR011006">
    <property type="entry name" value="CheY-like_superfamily"/>
</dbReference>
<dbReference type="PROSITE" id="PS50109">
    <property type="entry name" value="HIS_KIN"/>
    <property type="match status" value="1"/>
</dbReference>
<comment type="caution">
    <text evidence="17">The sequence shown here is derived from an EMBL/GenBank/DDBJ whole genome shotgun (WGS) entry which is preliminary data.</text>
</comment>
<dbReference type="SUPFAM" id="SSF63829">
    <property type="entry name" value="Calcium-dependent phosphotriesterase"/>
    <property type="match status" value="3"/>
</dbReference>
<evidence type="ECO:0000256" key="8">
    <source>
        <dbReference type="ARBA" id="ARBA00023012"/>
    </source>
</evidence>
<evidence type="ECO:0000313" key="17">
    <source>
        <dbReference type="EMBL" id="RDV16150.1"/>
    </source>
</evidence>
<evidence type="ECO:0000256" key="4">
    <source>
        <dbReference type="ARBA" id="ARBA00022679"/>
    </source>
</evidence>
<dbReference type="InterPro" id="IPR009057">
    <property type="entry name" value="Homeodomain-like_sf"/>
</dbReference>
<dbReference type="EC" id="2.7.13.3" evidence="2"/>
<protein>
    <recommendedName>
        <fullName evidence="2">histidine kinase</fullName>
        <ecNumber evidence="2">2.7.13.3</ecNumber>
    </recommendedName>
</protein>
<dbReference type="Pfam" id="PF00512">
    <property type="entry name" value="HisKA"/>
    <property type="match status" value="1"/>
</dbReference>
<dbReference type="InterPro" id="IPR013783">
    <property type="entry name" value="Ig-like_fold"/>
</dbReference>
<dbReference type="GO" id="GO:0003700">
    <property type="term" value="F:DNA-binding transcription factor activity"/>
    <property type="evidence" value="ECO:0007669"/>
    <property type="project" value="InterPro"/>
</dbReference>
<dbReference type="Pfam" id="PF07495">
    <property type="entry name" value="Y_Y_Y"/>
    <property type="match status" value="1"/>
</dbReference>
<evidence type="ECO:0000256" key="9">
    <source>
        <dbReference type="ARBA" id="ARBA00023015"/>
    </source>
</evidence>
<evidence type="ECO:0000259" key="15">
    <source>
        <dbReference type="PROSITE" id="PS50109"/>
    </source>
</evidence>
<dbReference type="InterPro" id="IPR018060">
    <property type="entry name" value="HTH_AraC"/>
</dbReference>
<dbReference type="InterPro" id="IPR003594">
    <property type="entry name" value="HATPase_dom"/>
</dbReference>
<keyword evidence="9" id="KW-0805">Transcription regulation</keyword>
<dbReference type="SMART" id="SM00388">
    <property type="entry name" value="HisKA"/>
    <property type="match status" value="1"/>
</dbReference>
<keyword evidence="5" id="KW-0547">Nucleotide-binding</keyword>
<dbReference type="InterPro" id="IPR015943">
    <property type="entry name" value="WD40/YVTN_repeat-like_dom_sf"/>
</dbReference>
<dbReference type="Gene3D" id="3.40.50.2300">
    <property type="match status" value="1"/>
</dbReference>
<dbReference type="InterPro" id="IPR011110">
    <property type="entry name" value="Reg_prop"/>
</dbReference>
<dbReference type="SMART" id="SM00387">
    <property type="entry name" value="HATPase_c"/>
    <property type="match status" value="1"/>
</dbReference>
<dbReference type="InterPro" id="IPR004358">
    <property type="entry name" value="Sig_transdc_His_kin-like_C"/>
</dbReference>
<dbReference type="OrthoDB" id="9797097at2"/>
<dbReference type="Proteomes" id="UP000256708">
    <property type="component" value="Unassembled WGS sequence"/>
</dbReference>
<evidence type="ECO:0000259" key="14">
    <source>
        <dbReference type="PROSITE" id="PS01124"/>
    </source>
</evidence>
<evidence type="ECO:0000256" key="7">
    <source>
        <dbReference type="ARBA" id="ARBA00022840"/>
    </source>
</evidence>
<dbReference type="PROSITE" id="PS01124">
    <property type="entry name" value="HTH_ARAC_FAMILY_2"/>
    <property type="match status" value="1"/>
</dbReference>
<dbReference type="Gene3D" id="2.60.40.10">
    <property type="entry name" value="Immunoglobulins"/>
    <property type="match status" value="1"/>
</dbReference>
<dbReference type="InterPro" id="IPR011123">
    <property type="entry name" value="Y_Y_Y"/>
</dbReference>
<dbReference type="PROSITE" id="PS50110">
    <property type="entry name" value="RESPONSE_REGULATORY"/>
    <property type="match status" value="1"/>
</dbReference>
<evidence type="ECO:0000256" key="3">
    <source>
        <dbReference type="ARBA" id="ARBA00022553"/>
    </source>
</evidence>
<keyword evidence="13" id="KW-1133">Transmembrane helix</keyword>
<dbReference type="SUPFAM" id="SSF46689">
    <property type="entry name" value="Homeodomain-like"/>
    <property type="match status" value="1"/>
</dbReference>
<dbReference type="SUPFAM" id="SSF52172">
    <property type="entry name" value="CheY-like"/>
    <property type="match status" value="1"/>
</dbReference>
<keyword evidence="13" id="KW-0472">Membrane</keyword>
<dbReference type="Pfam" id="PF12833">
    <property type="entry name" value="HTH_18"/>
    <property type="match status" value="1"/>
</dbReference>
<dbReference type="SMART" id="SM00342">
    <property type="entry name" value="HTH_ARAC"/>
    <property type="match status" value="1"/>
</dbReference>
<dbReference type="Pfam" id="PF07494">
    <property type="entry name" value="Reg_prop"/>
    <property type="match status" value="7"/>
</dbReference>
<dbReference type="CDD" id="cd00082">
    <property type="entry name" value="HisKA"/>
    <property type="match status" value="1"/>
</dbReference>
<dbReference type="Pfam" id="PF00072">
    <property type="entry name" value="Response_reg"/>
    <property type="match status" value="1"/>
</dbReference>
<dbReference type="FunFam" id="1.10.287.130:FF:000034">
    <property type="entry name" value="Two-component system sensor histidine kinase/response regulator"/>
    <property type="match status" value="1"/>
</dbReference>
<dbReference type="Pfam" id="PF02518">
    <property type="entry name" value="HATPase_c"/>
    <property type="match status" value="1"/>
</dbReference>
<evidence type="ECO:0000256" key="10">
    <source>
        <dbReference type="ARBA" id="ARBA00023125"/>
    </source>
</evidence>
<keyword evidence="18" id="KW-1185">Reference proteome</keyword>
<dbReference type="CDD" id="cd00146">
    <property type="entry name" value="PKD"/>
    <property type="match status" value="1"/>
</dbReference>
<proteinExistence type="predicted"/>
<dbReference type="SUPFAM" id="SSF55874">
    <property type="entry name" value="ATPase domain of HSP90 chaperone/DNA topoisomerase II/histidine kinase"/>
    <property type="match status" value="1"/>
</dbReference>
<evidence type="ECO:0000256" key="1">
    <source>
        <dbReference type="ARBA" id="ARBA00000085"/>
    </source>
</evidence>
<keyword evidence="6" id="KW-0418">Kinase</keyword>
<dbReference type="GO" id="GO:0043565">
    <property type="term" value="F:sequence-specific DNA binding"/>
    <property type="evidence" value="ECO:0007669"/>
    <property type="project" value="InterPro"/>
</dbReference>
<dbReference type="Gene3D" id="3.30.565.10">
    <property type="entry name" value="Histidine kinase-like ATPase, C-terminal domain"/>
    <property type="match status" value="1"/>
</dbReference>
<keyword evidence="13" id="KW-0812">Transmembrane</keyword>
<evidence type="ECO:0000256" key="13">
    <source>
        <dbReference type="SAM" id="Phobius"/>
    </source>
</evidence>
<dbReference type="InterPro" id="IPR005467">
    <property type="entry name" value="His_kinase_dom"/>
</dbReference>
<dbReference type="Gene3D" id="1.10.287.130">
    <property type="match status" value="1"/>
</dbReference>
<dbReference type="SUPFAM" id="SSF47384">
    <property type="entry name" value="Homodimeric domain of signal transducing histidine kinase"/>
    <property type="match status" value="1"/>
</dbReference>
<dbReference type="EMBL" id="QRGR01000005">
    <property type="protein sequence ID" value="RDV16150.1"/>
    <property type="molecule type" value="Genomic_DNA"/>
</dbReference>
<gene>
    <name evidence="17" type="ORF">DXT99_05630</name>
</gene>
<reference evidence="18" key="1">
    <citation type="submission" date="2018-08" db="EMBL/GenBank/DDBJ databases">
        <authorList>
            <person name="Liu Z.-W."/>
            <person name="Du Z.-J."/>
        </authorList>
    </citation>
    <scope>NUCLEOTIDE SEQUENCE [LARGE SCALE GENOMIC DNA]</scope>
    <source>
        <strain evidence="18">H4X</strain>
    </source>
</reference>
<evidence type="ECO:0000256" key="2">
    <source>
        <dbReference type="ARBA" id="ARBA00012438"/>
    </source>
</evidence>
<dbReference type="Gene3D" id="2.130.10.10">
    <property type="entry name" value="YVTN repeat-like/Quinoprotein amine dehydrogenase"/>
    <property type="match status" value="3"/>
</dbReference>
<name>A0A3D8LFG4_9BACT</name>
<dbReference type="FunFam" id="2.60.40.10:FF:000791">
    <property type="entry name" value="Two-component system sensor histidine kinase/response regulator"/>
    <property type="match status" value="1"/>
</dbReference>
<keyword evidence="4" id="KW-0808">Transferase</keyword>
<dbReference type="PANTHER" id="PTHR43547:SF2">
    <property type="entry name" value="HYBRID SIGNAL TRANSDUCTION HISTIDINE KINASE C"/>
    <property type="match status" value="1"/>
</dbReference>
<dbReference type="PROSITE" id="PS00041">
    <property type="entry name" value="HTH_ARAC_FAMILY_1"/>
    <property type="match status" value="1"/>
</dbReference>
<dbReference type="InterPro" id="IPR018062">
    <property type="entry name" value="HTH_AraC-typ_CS"/>
</dbReference>
<keyword evidence="8" id="KW-0902">Two-component regulatory system</keyword>
<evidence type="ECO:0000256" key="11">
    <source>
        <dbReference type="ARBA" id="ARBA00023163"/>
    </source>
</evidence>
<dbReference type="PRINTS" id="PR00344">
    <property type="entry name" value="BCTRLSENSOR"/>
</dbReference>
<evidence type="ECO:0000256" key="12">
    <source>
        <dbReference type="PROSITE-ProRule" id="PRU00169"/>
    </source>
</evidence>
<keyword evidence="7" id="KW-0067">ATP-binding</keyword>
<feature type="transmembrane region" description="Helical" evidence="13">
    <location>
        <begin position="812"/>
        <end position="833"/>
    </location>
</feature>
<feature type="domain" description="Response regulatory" evidence="16">
    <location>
        <begin position="1136"/>
        <end position="1251"/>
    </location>
</feature>
<dbReference type="Gene3D" id="1.10.10.60">
    <property type="entry name" value="Homeodomain-like"/>
    <property type="match status" value="1"/>
</dbReference>
<accession>A0A3D8LFG4</accession>
<evidence type="ECO:0000259" key="16">
    <source>
        <dbReference type="PROSITE" id="PS50110"/>
    </source>
</evidence>
<keyword evidence="11" id="KW-0804">Transcription</keyword>
<organism evidence="17 18">
    <name type="scientific">Pontibacter diazotrophicus</name>
    <dbReference type="NCBI Taxonomy" id="1400979"/>
    <lineage>
        <taxon>Bacteria</taxon>
        <taxon>Pseudomonadati</taxon>
        <taxon>Bacteroidota</taxon>
        <taxon>Cytophagia</taxon>
        <taxon>Cytophagales</taxon>
        <taxon>Hymenobacteraceae</taxon>
        <taxon>Pontibacter</taxon>
    </lineage>
</organism>
<feature type="modified residue" description="4-aspartylphosphate" evidence="12">
    <location>
        <position position="1184"/>
    </location>
</feature>
<dbReference type="CDD" id="cd17574">
    <property type="entry name" value="REC_OmpR"/>
    <property type="match status" value="1"/>
</dbReference>
<dbReference type="PANTHER" id="PTHR43547">
    <property type="entry name" value="TWO-COMPONENT HISTIDINE KINASE"/>
    <property type="match status" value="1"/>
</dbReference>